<reference evidence="1 2" key="1">
    <citation type="submission" date="2023-09" db="EMBL/GenBank/DDBJ databases">
        <title>Nesidiocoris tenuis whole genome shotgun sequence.</title>
        <authorList>
            <person name="Shibata T."/>
            <person name="Shimoda M."/>
            <person name="Kobayashi T."/>
            <person name="Uehara T."/>
        </authorList>
    </citation>
    <scope>NUCLEOTIDE SEQUENCE [LARGE SCALE GENOMIC DNA]</scope>
    <source>
        <strain evidence="1 2">Japan</strain>
    </source>
</reference>
<dbReference type="Proteomes" id="UP001307889">
    <property type="component" value="Chromosome 10"/>
</dbReference>
<proteinExistence type="predicted"/>
<protein>
    <submittedName>
        <fullName evidence="1">Uncharacterized protein</fullName>
    </submittedName>
</protein>
<gene>
    <name evidence="1" type="ORF">NTJ_12183</name>
</gene>
<organism evidence="1 2">
    <name type="scientific">Nesidiocoris tenuis</name>
    <dbReference type="NCBI Taxonomy" id="355587"/>
    <lineage>
        <taxon>Eukaryota</taxon>
        <taxon>Metazoa</taxon>
        <taxon>Ecdysozoa</taxon>
        <taxon>Arthropoda</taxon>
        <taxon>Hexapoda</taxon>
        <taxon>Insecta</taxon>
        <taxon>Pterygota</taxon>
        <taxon>Neoptera</taxon>
        <taxon>Paraneoptera</taxon>
        <taxon>Hemiptera</taxon>
        <taxon>Heteroptera</taxon>
        <taxon>Panheteroptera</taxon>
        <taxon>Cimicomorpha</taxon>
        <taxon>Miridae</taxon>
        <taxon>Dicyphina</taxon>
        <taxon>Nesidiocoris</taxon>
    </lineage>
</organism>
<sequence length="97" mass="10582">MGTSERGKVVVVVPLFYFFGHRRQVQVRIQQVRGPGAGNGHNKLCYTGPPGGGGQGGTFEAEIESGQDSRVIFASRLRSRRANGVEVSYLFLSLRND</sequence>
<keyword evidence="2" id="KW-1185">Reference proteome</keyword>
<evidence type="ECO:0000313" key="1">
    <source>
        <dbReference type="EMBL" id="BES99366.1"/>
    </source>
</evidence>
<dbReference type="EMBL" id="AP028918">
    <property type="protein sequence ID" value="BES99366.1"/>
    <property type="molecule type" value="Genomic_DNA"/>
</dbReference>
<name>A0ABN7B4M8_9HEMI</name>
<accession>A0ABN7B4M8</accession>
<evidence type="ECO:0000313" key="2">
    <source>
        <dbReference type="Proteomes" id="UP001307889"/>
    </source>
</evidence>